<dbReference type="PATRIC" id="fig|1346791.3.peg.1583"/>
<organism evidence="4 5">
    <name type="scientific">Sphingobium ummariense RL-3</name>
    <dbReference type="NCBI Taxonomy" id="1346791"/>
    <lineage>
        <taxon>Bacteria</taxon>
        <taxon>Pseudomonadati</taxon>
        <taxon>Pseudomonadota</taxon>
        <taxon>Alphaproteobacteria</taxon>
        <taxon>Sphingomonadales</taxon>
        <taxon>Sphingomonadaceae</taxon>
        <taxon>Sphingobium</taxon>
    </lineage>
</organism>
<comment type="pathway">
    <text evidence="1">Bacterial outer membrane biogenesis; LPS O-antigen biosynthesis.</text>
</comment>
<reference evidence="4 5" key="1">
    <citation type="journal article" date="2013" name="Genome Announc.">
        <title>Draft Genome Sequence of Sphingobium ummariense Strain RL-3, a Hexachlorocyclohexane-Degrading Bacterium.</title>
        <authorList>
            <person name="Kohli P."/>
            <person name="Dua A."/>
            <person name="Sangwan N."/>
            <person name="Oldach P."/>
            <person name="Khurana J.P."/>
            <person name="Lal R."/>
        </authorList>
    </citation>
    <scope>NUCLEOTIDE SEQUENCE [LARGE SCALE GENOMIC DNA]</scope>
    <source>
        <strain evidence="4 5">RL-3</strain>
    </source>
</reference>
<feature type="domain" description="NAD-dependent epimerase/dehydratase" evidence="3">
    <location>
        <begin position="5"/>
        <end position="231"/>
    </location>
</feature>
<dbReference type="AlphaFoldDB" id="T0KHH0"/>
<dbReference type="Proteomes" id="UP000015523">
    <property type="component" value="Unassembled WGS sequence"/>
</dbReference>
<dbReference type="PANTHER" id="PTHR43000">
    <property type="entry name" value="DTDP-D-GLUCOSE 4,6-DEHYDRATASE-RELATED"/>
    <property type="match status" value="1"/>
</dbReference>
<evidence type="ECO:0000256" key="2">
    <source>
        <dbReference type="ARBA" id="ARBA00007637"/>
    </source>
</evidence>
<evidence type="ECO:0000256" key="1">
    <source>
        <dbReference type="ARBA" id="ARBA00005125"/>
    </source>
</evidence>
<protein>
    <recommendedName>
        <fullName evidence="3">NAD-dependent epimerase/dehydratase domain-containing protein</fullName>
    </recommendedName>
</protein>
<dbReference type="SUPFAM" id="SSF51735">
    <property type="entry name" value="NAD(P)-binding Rossmann-fold domains"/>
    <property type="match status" value="1"/>
</dbReference>
<dbReference type="EMBL" id="AUWY01000059">
    <property type="protein sequence ID" value="EQB32693.1"/>
    <property type="molecule type" value="Genomic_DNA"/>
</dbReference>
<evidence type="ECO:0000313" key="5">
    <source>
        <dbReference type="Proteomes" id="UP000015523"/>
    </source>
</evidence>
<dbReference type="Gene3D" id="3.90.25.10">
    <property type="entry name" value="UDP-galactose 4-epimerase, domain 1"/>
    <property type="match status" value="1"/>
</dbReference>
<name>T0KHH0_9SPHN</name>
<comment type="similarity">
    <text evidence="2">Belongs to the NAD(P)-dependent epimerase/dehydratase family.</text>
</comment>
<dbReference type="InterPro" id="IPR036291">
    <property type="entry name" value="NAD(P)-bd_dom_sf"/>
</dbReference>
<comment type="caution">
    <text evidence="4">The sequence shown here is derived from an EMBL/GenBank/DDBJ whole genome shotgun (WGS) entry which is preliminary data.</text>
</comment>
<dbReference type="InterPro" id="IPR001509">
    <property type="entry name" value="Epimerase_deHydtase"/>
</dbReference>
<dbReference type="STRING" id="1346791.M529_08215"/>
<proteinExistence type="inferred from homology"/>
<dbReference type="Gene3D" id="3.40.50.720">
    <property type="entry name" value="NAD(P)-binding Rossmann-like Domain"/>
    <property type="match status" value="1"/>
</dbReference>
<accession>T0KHH0</accession>
<dbReference type="OrthoDB" id="5295702at2"/>
<dbReference type="eggNOG" id="COG0451">
    <property type="taxonomic scope" value="Bacteria"/>
</dbReference>
<dbReference type="Pfam" id="PF01370">
    <property type="entry name" value="Epimerase"/>
    <property type="match status" value="1"/>
</dbReference>
<dbReference type="RefSeq" id="WP_021317535.1">
    <property type="nucleotide sequence ID" value="NZ_AUWY01000059.1"/>
</dbReference>
<evidence type="ECO:0000313" key="4">
    <source>
        <dbReference type="EMBL" id="EQB32693.1"/>
    </source>
</evidence>
<keyword evidence="5" id="KW-1185">Reference proteome</keyword>
<evidence type="ECO:0000259" key="3">
    <source>
        <dbReference type="Pfam" id="PF01370"/>
    </source>
</evidence>
<sequence>MTTTLITGATGFTGRYLAAALEQAGHAVVGLSHGPAESTVPGLTRTFACDLADLPRVRDIIEEVKPDHVVHLAAIAFVAHGDVEEMYRTNIVGTRHLLTALQGCAGRLRSVLVASSANIYGNGRGGTLDEDTPPAPANDYGVTKVAAEYVCGVAGAQLPVIVARPFNYTGVGQSTSFLIPKIVDHVRRRAPVIELGNLDVARDFSDVRTVVDAYARLLGTPAAIGRAVNVCSGRATSLAGVLDSVRRLSGHDFQVSVNPAFVRADEVKTLCGSPMLIESLIGPLTHIPLDDTLAWMLGA</sequence>
<gene>
    <name evidence="4" type="ORF">M529_08215</name>
</gene>